<proteinExistence type="predicted"/>
<dbReference type="EMBL" id="NCTU01000041">
    <property type="protein sequence ID" value="PUW01055.1"/>
    <property type="molecule type" value="Genomic_DNA"/>
</dbReference>
<sequence length="30" mass="3345">TITTNAIMLNVLGDKHTKDKELETCERAKA</sequence>
<dbReference type="AlphaFoldDB" id="A0AA45BYA2"/>
<evidence type="ECO:0000313" key="2">
    <source>
        <dbReference type="Proteomes" id="UP000244856"/>
    </source>
</evidence>
<protein>
    <submittedName>
        <fullName evidence="1">Phosphoribosylaminoimidazole carboxylase</fullName>
    </submittedName>
</protein>
<name>A0AA45BYA2_CROSK</name>
<evidence type="ECO:0000313" key="1">
    <source>
        <dbReference type="EMBL" id="PUW01055.1"/>
    </source>
</evidence>
<gene>
    <name evidence="1" type="ORF">B7T07_22100</name>
</gene>
<dbReference type="Proteomes" id="UP000244856">
    <property type="component" value="Unassembled WGS sequence"/>
</dbReference>
<comment type="caution">
    <text evidence="1">The sequence shown here is derived from an EMBL/GenBank/DDBJ whole genome shotgun (WGS) entry which is preliminary data.</text>
</comment>
<feature type="non-terminal residue" evidence="1">
    <location>
        <position position="1"/>
    </location>
</feature>
<accession>A0AA45BYA2</accession>
<organism evidence="1 2">
    <name type="scientific">Cronobacter sakazakii</name>
    <name type="common">Enterobacter sakazakii</name>
    <dbReference type="NCBI Taxonomy" id="28141"/>
    <lineage>
        <taxon>Bacteria</taxon>
        <taxon>Pseudomonadati</taxon>
        <taxon>Pseudomonadota</taxon>
        <taxon>Gammaproteobacteria</taxon>
        <taxon>Enterobacterales</taxon>
        <taxon>Enterobacteriaceae</taxon>
        <taxon>Cronobacter</taxon>
    </lineage>
</organism>
<reference evidence="1 2" key="1">
    <citation type="submission" date="2017-04" db="EMBL/GenBank/DDBJ databases">
        <title>Cronobacter sakazakii, ST83 Lineage Isolates.</title>
        <authorList>
            <person name="Chase H."/>
            <person name="Tall B."/>
            <person name="Gopinath G."/>
            <person name="Lehner A."/>
        </authorList>
    </citation>
    <scope>NUCLEOTIDE SEQUENCE [LARGE SCALE GENOMIC DNA]</scope>
    <source>
        <strain evidence="1 2">MOD1_Comp15</strain>
    </source>
</reference>